<dbReference type="InterPro" id="IPR009057">
    <property type="entry name" value="Homeodomain-like_sf"/>
</dbReference>
<dbReference type="Gene3D" id="1.10.10.10">
    <property type="entry name" value="Winged helix-like DNA-binding domain superfamily/Winged helix DNA-binding domain"/>
    <property type="match status" value="1"/>
</dbReference>
<gene>
    <name evidence="2" type="ORF">RM541_01390</name>
</gene>
<proteinExistence type="predicted"/>
<dbReference type="InterPro" id="IPR036388">
    <property type="entry name" value="WH-like_DNA-bd_sf"/>
</dbReference>
<dbReference type="EMBL" id="JAVRHN010000001">
    <property type="protein sequence ID" value="MDT0685000.1"/>
    <property type="molecule type" value="Genomic_DNA"/>
</dbReference>
<dbReference type="RefSeq" id="WP_311498440.1">
    <property type="nucleotide sequence ID" value="NZ_JAVRHN010000001.1"/>
</dbReference>
<dbReference type="InterPro" id="IPR000792">
    <property type="entry name" value="Tscrpt_reg_LuxR_C"/>
</dbReference>
<dbReference type="Proteomes" id="UP001253848">
    <property type="component" value="Unassembled WGS sequence"/>
</dbReference>
<dbReference type="SUPFAM" id="SSF46689">
    <property type="entry name" value="Homeodomain-like"/>
    <property type="match status" value="1"/>
</dbReference>
<organism evidence="2 3">
    <name type="scientific">Autumnicola psychrophila</name>
    <dbReference type="NCBI Taxonomy" id="3075592"/>
    <lineage>
        <taxon>Bacteria</taxon>
        <taxon>Pseudomonadati</taxon>
        <taxon>Bacteroidota</taxon>
        <taxon>Flavobacteriia</taxon>
        <taxon>Flavobacteriales</taxon>
        <taxon>Flavobacteriaceae</taxon>
        <taxon>Autumnicola</taxon>
    </lineage>
</organism>
<reference evidence="2 3" key="1">
    <citation type="submission" date="2023-09" db="EMBL/GenBank/DDBJ databases">
        <authorList>
            <person name="Rey-Velasco X."/>
        </authorList>
    </citation>
    <scope>NUCLEOTIDE SEQUENCE [LARGE SCALE GENOMIC DNA]</scope>
    <source>
        <strain evidence="2 3">F225</strain>
    </source>
</reference>
<keyword evidence="3" id="KW-1185">Reference proteome</keyword>
<name>A0ABU3DMR2_9FLAO</name>
<evidence type="ECO:0000259" key="1">
    <source>
        <dbReference type="Pfam" id="PF00196"/>
    </source>
</evidence>
<sequence length="66" mass="7297">MSQVKQILRMHQQGKGIKTIAKTLSISKNTVRGYVRKVKTDTLPVEALLALEDPVLEGKLWPGNPA</sequence>
<protein>
    <submittedName>
        <fullName evidence="2">LuxR C-terminal-related transcriptional regulator</fullName>
    </submittedName>
</protein>
<evidence type="ECO:0000313" key="2">
    <source>
        <dbReference type="EMBL" id="MDT0685000.1"/>
    </source>
</evidence>
<accession>A0ABU3DMR2</accession>
<evidence type="ECO:0000313" key="3">
    <source>
        <dbReference type="Proteomes" id="UP001253848"/>
    </source>
</evidence>
<comment type="caution">
    <text evidence="2">The sequence shown here is derived from an EMBL/GenBank/DDBJ whole genome shotgun (WGS) entry which is preliminary data.</text>
</comment>
<dbReference type="Pfam" id="PF00196">
    <property type="entry name" value="GerE"/>
    <property type="match status" value="1"/>
</dbReference>
<feature type="domain" description="HTH luxR-type" evidence="1">
    <location>
        <begin position="5"/>
        <end position="38"/>
    </location>
</feature>